<gene>
    <name evidence="2" type="ORF">EPJ67_06225</name>
    <name evidence="1" type="ORF">EPJ73_12420</name>
</gene>
<dbReference type="AlphaFoldDB" id="A0A5C8CR69"/>
<evidence type="ECO:0000313" key="4">
    <source>
        <dbReference type="Proteomes" id="UP000325013"/>
    </source>
</evidence>
<reference evidence="3 4" key="1">
    <citation type="journal article" date="1992" name="Lakartidningen">
        <title>[Penicillin V and not amoxicillin is the first choice preparation in acute otitis].</title>
        <authorList>
            <person name="Kamme C."/>
            <person name="Lundgren K."/>
            <person name="Prellner K."/>
        </authorList>
    </citation>
    <scope>NUCLEOTIDE SEQUENCE [LARGE SCALE GENOMIC DNA]</scope>
    <source>
        <strain evidence="2 4">PC2777IV</strain>
        <strain evidence="1 3">PC4597II</strain>
    </source>
</reference>
<dbReference type="EMBL" id="SAYJ01000015">
    <property type="protein sequence ID" value="TXJ56968.1"/>
    <property type="molecule type" value="Genomic_DNA"/>
</dbReference>
<proteinExistence type="predicted"/>
<dbReference type="EMBL" id="SAYA01000023">
    <property type="protein sequence ID" value="TXJ24619.1"/>
    <property type="molecule type" value="Genomic_DNA"/>
</dbReference>
<reference evidence="2" key="2">
    <citation type="submission" date="2019-01" db="EMBL/GenBank/DDBJ databases">
        <authorList>
            <person name="Thorell K."/>
        </authorList>
    </citation>
    <scope>NUCLEOTIDE SEQUENCE</scope>
    <source>
        <strain evidence="2">PC2777IV</strain>
        <strain evidence="1">PC4597II</strain>
    </source>
</reference>
<sequence length="79" mass="9626">MKMKKKYFKNNLDDLNKAYLSVPYIIDKNFERIDYFILTIYSYEHSQKIYELVLIDSGNDDSYIDEFNKTITPEQRLRD</sequence>
<accession>A0A5C8CR69</accession>
<evidence type="ECO:0000313" key="3">
    <source>
        <dbReference type="Proteomes" id="UP000324336"/>
    </source>
</evidence>
<comment type="caution">
    <text evidence="2">The sequence shown here is derived from an EMBL/GenBank/DDBJ whole genome shotgun (WGS) entry which is preliminary data.</text>
</comment>
<protein>
    <submittedName>
        <fullName evidence="2">Uncharacterized protein</fullName>
    </submittedName>
</protein>
<evidence type="ECO:0000313" key="2">
    <source>
        <dbReference type="EMBL" id="TXJ56968.1"/>
    </source>
</evidence>
<dbReference type="Proteomes" id="UP000324336">
    <property type="component" value="Unassembled WGS sequence"/>
</dbReference>
<evidence type="ECO:0000313" key="1">
    <source>
        <dbReference type="EMBL" id="TXJ24619.1"/>
    </source>
</evidence>
<dbReference type="RefSeq" id="WP_147528835.1">
    <property type="nucleotide sequence ID" value="NZ_SAXV01000020.1"/>
</dbReference>
<dbReference type="Proteomes" id="UP000325013">
    <property type="component" value="Unassembled WGS sequence"/>
</dbReference>
<organism evidence="2 4">
    <name type="scientific">Brachyspira aalborgi</name>
    <dbReference type="NCBI Taxonomy" id="29522"/>
    <lineage>
        <taxon>Bacteria</taxon>
        <taxon>Pseudomonadati</taxon>
        <taxon>Spirochaetota</taxon>
        <taxon>Spirochaetia</taxon>
        <taxon>Brachyspirales</taxon>
        <taxon>Brachyspiraceae</taxon>
        <taxon>Brachyspira</taxon>
    </lineage>
</organism>
<name>A0A5C8CR69_9SPIR</name>